<name>A0A9Q5HQU1_SANBA</name>
<dbReference type="FunFam" id="3.40.50.720:FF:000245">
    <property type="entry name" value="Short chain dehydrogenase, putative"/>
    <property type="match status" value="1"/>
</dbReference>
<feature type="domain" description="Alpha-ketoglutarate-dependent dioxygenase AlkB-like" evidence="5">
    <location>
        <begin position="558"/>
        <end position="771"/>
    </location>
</feature>
<keyword evidence="7" id="KW-1185">Reference proteome</keyword>
<dbReference type="PROSITE" id="PS00061">
    <property type="entry name" value="ADH_SHORT"/>
    <property type="match status" value="1"/>
</dbReference>
<dbReference type="PANTHER" id="PTHR43008:SF4">
    <property type="entry name" value="CHAIN DEHYDROGENASE, PUTATIVE (AFU_ORTHOLOGUE AFUA_4G08710)-RELATED"/>
    <property type="match status" value="1"/>
</dbReference>
<evidence type="ECO:0000256" key="1">
    <source>
        <dbReference type="ARBA" id="ARBA00006484"/>
    </source>
</evidence>
<comment type="similarity">
    <text evidence="1">Belongs to the short-chain dehydrogenases/reductases (SDR) family.</text>
</comment>
<dbReference type="Pfam" id="PF13561">
    <property type="entry name" value="adh_short_C2"/>
    <property type="match status" value="1"/>
</dbReference>
<keyword evidence="2" id="KW-0521">NADP</keyword>
<evidence type="ECO:0000259" key="5">
    <source>
        <dbReference type="Pfam" id="PF13532"/>
    </source>
</evidence>
<protein>
    <submittedName>
        <fullName evidence="6">NAD-binding protein</fullName>
    </submittedName>
</protein>
<dbReference type="Gene3D" id="3.40.50.720">
    <property type="entry name" value="NAD(P)-binding Rossmann-like Domain"/>
    <property type="match status" value="1"/>
</dbReference>
<evidence type="ECO:0000256" key="2">
    <source>
        <dbReference type="ARBA" id="ARBA00022857"/>
    </source>
</evidence>
<reference evidence="6" key="1">
    <citation type="submission" date="2016-06" db="EMBL/GenBank/DDBJ databases">
        <title>Draft Genome sequence of the fungus Inonotus baumii.</title>
        <authorList>
            <person name="Zhu H."/>
            <person name="Lin W."/>
        </authorList>
    </citation>
    <scope>NUCLEOTIDE SEQUENCE</scope>
    <source>
        <strain evidence="6">821</strain>
    </source>
</reference>
<proteinExistence type="inferred from homology"/>
<dbReference type="InterPro" id="IPR020904">
    <property type="entry name" value="Sc_DH/Rdtase_CS"/>
</dbReference>
<evidence type="ECO:0000256" key="3">
    <source>
        <dbReference type="ARBA" id="ARBA00023002"/>
    </source>
</evidence>
<evidence type="ECO:0000256" key="4">
    <source>
        <dbReference type="SAM" id="MobiDB-lite"/>
    </source>
</evidence>
<dbReference type="InterPro" id="IPR002347">
    <property type="entry name" value="SDR_fam"/>
</dbReference>
<dbReference type="OrthoDB" id="1669814at2759"/>
<evidence type="ECO:0000313" key="6">
    <source>
        <dbReference type="EMBL" id="OCB84313.1"/>
    </source>
</evidence>
<dbReference type="Pfam" id="PF13532">
    <property type="entry name" value="2OG-FeII_Oxy_2"/>
    <property type="match status" value="1"/>
</dbReference>
<sequence length="782" mass="86211">MMFASLRATRIAKPASWLRGPASRRDSRVLTLTAQRFFASTTLRPQKAQSVSPLGPLGVEAAFKAAEDPSFQPRATLQKEFSLTGRVAVVSGGNRGLGLEMAETLCEAGAAVYCLDLPTQPGKEWTATKDYVKRMGVEGARLEYASVDVTNQKAVWDVVEKISDKEKRMDACIAAAGILQGYDCLDYPAEEFQKVMNVNVNGVLFTAQAVGRQMVRFGSPGSIILIASMSGSITNKDHAWVAYNTSKSAVIQMGRSMACELGPKEIRVNTLSPGHIYTAMTAAYLDKYPELYEKWSNLNPLGRLGRPDELRGVVAWLASDASTFCTGSDLKAAQKADMIVDNASTDMFTQGSSSYKKARKQYLKSNRNRPSGSSPDWTPFRAAEKKYMAKFPSPDLSDVLDLALLDECRSDEVTKGRWKGRADAIDAREITLKGYTGCRWRRAYYVPQIPGLVILPGYLNQELQRRLVRWSLAVHARRPNETNLDTHYRIPAEGLWNLHIRGDTSTLPRRDYDSPQNGEMDSASGLPTNPTTDHSATSTRPRTPPARPVTHGSATATELLPKLRWANIGWFYDWGTKEYEFSRGKPDVGEPIRSVCKEIVSIVDWNALFDTQMHDSDMHHEVVAASPQWAGWDSSYEPDAGIVNFYQYKDTLMGHVDRAEVCATSPLVSLSLGNAAVFLIGGPTKNDKPVAILLRSGDAIVMAGPSCRRAYHGKSVVTGNNDKSLTVLPEGVPRILEGTLPAHFDEVAESSAGWAAYSRYLQTTRINVNVRQVFPKGFDPSR</sequence>
<accession>A0A9Q5HQU1</accession>
<feature type="region of interest" description="Disordered" evidence="4">
    <location>
        <begin position="507"/>
        <end position="553"/>
    </location>
</feature>
<dbReference type="SUPFAM" id="SSF51735">
    <property type="entry name" value="NAD(P)-binding Rossmann-fold domains"/>
    <property type="match status" value="1"/>
</dbReference>
<dbReference type="GO" id="GO:0050664">
    <property type="term" value="F:oxidoreductase activity, acting on NAD(P)H, oxygen as acceptor"/>
    <property type="evidence" value="ECO:0007669"/>
    <property type="project" value="TreeGrafter"/>
</dbReference>
<dbReference type="InterPro" id="IPR027450">
    <property type="entry name" value="AlkB-like"/>
</dbReference>
<dbReference type="PANTHER" id="PTHR43008">
    <property type="entry name" value="BENZIL REDUCTASE"/>
    <property type="match status" value="1"/>
</dbReference>
<gene>
    <name evidence="6" type="ORF">A7U60_g8993</name>
</gene>
<dbReference type="GO" id="GO:0016616">
    <property type="term" value="F:oxidoreductase activity, acting on the CH-OH group of donors, NAD or NADP as acceptor"/>
    <property type="evidence" value="ECO:0007669"/>
    <property type="project" value="UniProtKB-ARBA"/>
</dbReference>
<dbReference type="PRINTS" id="PR00081">
    <property type="entry name" value="GDHRDH"/>
</dbReference>
<dbReference type="InterPro" id="IPR036291">
    <property type="entry name" value="NAD(P)-bd_dom_sf"/>
</dbReference>
<comment type="caution">
    <text evidence="6">The sequence shown here is derived from an EMBL/GenBank/DDBJ whole genome shotgun (WGS) entry which is preliminary data.</text>
</comment>
<dbReference type="InterPro" id="IPR037151">
    <property type="entry name" value="AlkB-like_sf"/>
</dbReference>
<dbReference type="SUPFAM" id="SSF51197">
    <property type="entry name" value="Clavaminate synthase-like"/>
    <property type="match status" value="1"/>
</dbReference>
<dbReference type="Proteomes" id="UP000757232">
    <property type="component" value="Unassembled WGS sequence"/>
</dbReference>
<evidence type="ECO:0000313" key="7">
    <source>
        <dbReference type="Proteomes" id="UP000757232"/>
    </source>
</evidence>
<keyword evidence="3" id="KW-0560">Oxidoreductase</keyword>
<organism evidence="6 7">
    <name type="scientific">Sanghuangporus baumii</name>
    <name type="common">Phellinus baumii</name>
    <dbReference type="NCBI Taxonomy" id="108892"/>
    <lineage>
        <taxon>Eukaryota</taxon>
        <taxon>Fungi</taxon>
        <taxon>Dikarya</taxon>
        <taxon>Basidiomycota</taxon>
        <taxon>Agaricomycotina</taxon>
        <taxon>Agaricomycetes</taxon>
        <taxon>Hymenochaetales</taxon>
        <taxon>Hymenochaetaceae</taxon>
        <taxon>Sanghuangporus</taxon>
    </lineage>
</organism>
<dbReference type="AlphaFoldDB" id="A0A9Q5HQU1"/>
<dbReference type="Gene3D" id="2.60.120.590">
    <property type="entry name" value="Alpha-ketoglutarate-dependent dioxygenase AlkB-like"/>
    <property type="match status" value="1"/>
</dbReference>
<feature type="compositionally biased region" description="Polar residues" evidence="4">
    <location>
        <begin position="514"/>
        <end position="534"/>
    </location>
</feature>
<dbReference type="EMBL" id="LNZH02000216">
    <property type="protein sequence ID" value="OCB84313.1"/>
    <property type="molecule type" value="Genomic_DNA"/>
</dbReference>